<dbReference type="Pfam" id="PF06697">
    <property type="entry name" value="DUF1191"/>
    <property type="match status" value="1"/>
</dbReference>
<dbReference type="Proteomes" id="UP001229421">
    <property type="component" value="Unassembled WGS sequence"/>
</dbReference>
<evidence type="ECO:0000256" key="1">
    <source>
        <dbReference type="SAM" id="Phobius"/>
    </source>
</evidence>
<organism evidence="2 3">
    <name type="scientific">Tagetes erecta</name>
    <name type="common">African marigold</name>
    <dbReference type="NCBI Taxonomy" id="13708"/>
    <lineage>
        <taxon>Eukaryota</taxon>
        <taxon>Viridiplantae</taxon>
        <taxon>Streptophyta</taxon>
        <taxon>Embryophyta</taxon>
        <taxon>Tracheophyta</taxon>
        <taxon>Spermatophyta</taxon>
        <taxon>Magnoliopsida</taxon>
        <taxon>eudicotyledons</taxon>
        <taxon>Gunneridae</taxon>
        <taxon>Pentapetalae</taxon>
        <taxon>asterids</taxon>
        <taxon>campanulids</taxon>
        <taxon>Asterales</taxon>
        <taxon>Asteraceae</taxon>
        <taxon>Asteroideae</taxon>
        <taxon>Heliantheae alliance</taxon>
        <taxon>Tageteae</taxon>
        <taxon>Tagetes</taxon>
    </lineage>
</organism>
<keyword evidence="1" id="KW-1133">Transmembrane helix</keyword>
<reference evidence="2" key="1">
    <citation type="journal article" date="2023" name="bioRxiv">
        <title>Improved chromosome-level genome assembly for marigold (Tagetes erecta).</title>
        <authorList>
            <person name="Jiang F."/>
            <person name="Yuan L."/>
            <person name="Wang S."/>
            <person name="Wang H."/>
            <person name="Xu D."/>
            <person name="Wang A."/>
            <person name="Fan W."/>
        </authorList>
    </citation>
    <scope>NUCLEOTIDE SEQUENCE</scope>
    <source>
        <strain evidence="2">WSJ</strain>
        <tissue evidence="2">Leaf</tissue>
    </source>
</reference>
<protein>
    <submittedName>
        <fullName evidence="2">Uncharacterized protein</fullName>
    </submittedName>
</protein>
<dbReference type="EMBL" id="JAUHHV010000001">
    <property type="protein sequence ID" value="KAK1438486.1"/>
    <property type="molecule type" value="Genomic_DNA"/>
</dbReference>
<keyword evidence="1" id="KW-0812">Transmembrane</keyword>
<comment type="caution">
    <text evidence="2">The sequence shown here is derived from an EMBL/GenBank/DDBJ whole genome shotgun (WGS) entry which is preliminary data.</text>
</comment>
<dbReference type="PANTHER" id="PTHR33512">
    <property type="entry name" value="PROTEIN, PUTATIVE (DUF1191)-RELATED"/>
    <property type="match status" value="1"/>
</dbReference>
<gene>
    <name evidence="2" type="ORF">QVD17_04295</name>
</gene>
<dbReference type="PANTHER" id="PTHR33512:SF4">
    <property type="entry name" value="PROTEIN, PUTATIVE (DUF1191)-RELATED"/>
    <property type="match status" value="1"/>
</dbReference>
<proteinExistence type="predicted"/>
<evidence type="ECO:0000313" key="3">
    <source>
        <dbReference type="Proteomes" id="UP001229421"/>
    </source>
</evidence>
<keyword evidence="3" id="KW-1185">Reference proteome</keyword>
<sequence>MMIPNYNFHAHASQRKQLRVCVTMEDHIILLILLCSSFCSFVQSFDSNNNVTSEPLDAILHEHAFKALLSQQPRYKTGTLYELNLPANLSGINVSYIRFRSKTLWRKGANFSSFQIPSRTIPVPFVKRIVVLYQDLGNLSSQFYNNAIPGYALLSSVIGFRVYDASNLTTTNARQIDLNTSDALAPILVQFPGLKFAKGAKCASFGGSNGEFGLSDMSVGHVCYAKNYGQFYVVIPKRKIKGEVWVWWGVGVGLMIMFFVSFVIVVVKMVKMKILDEREMQLEEGSVDLETVWIGYSKMPSATVTRTNPNLESPSLKT</sequence>
<dbReference type="InterPro" id="IPR010605">
    <property type="entry name" value="DUF1191"/>
</dbReference>
<accession>A0AAD8LG12</accession>
<keyword evidence="1" id="KW-0472">Membrane</keyword>
<feature type="transmembrane region" description="Helical" evidence="1">
    <location>
        <begin position="245"/>
        <end position="270"/>
    </location>
</feature>
<dbReference type="GO" id="GO:0016020">
    <property type="term" value="C:membrane"/>
    <property type="evidence" value="ECO:0007669"/>
    <property type="project" value="TreeGrafter"/>
</dbReference>
<dbReference type="AlphaFoldDB" id="A0AAD8LG12"/>
<evidence type="ECO:0000313" key="2">
    <source>
        <dbReference type="EMBL" id="KAK1438486.1"/>
    </source>
</evidence>
<name>A0AAD8LG12_TARER</name>